<proteinExistence type="predicted"/>
<name>A0A512SYI9_9MICO</name>
<feature type="domain" description="VOC" evidence="1">
    <location>
        <begin position="3"/>
        <end position="119"/>
    </location>
</feature>
<dbReference type="Proteomes" id="UP000321793">
    <property type="component" value="Unassembled WGS sequence"/>
</dbReference>
<dbReference type="InterPro" id="IPR029068">
    <property type="entry name" value="Glyas_Bleomycin-R_OHBP_Dase"/>
</dbReference>
<dbReference type="AlphaFoldDB" id="A0A512SYI9"/>
<gene>
    <name evidence="2" type="ORF">KLO01_10740</name>
</gene>
<dbReference type="EMBL" id="BKBA01000003">
    <property type="protein sequence ID" value="GEQ13027.1"/>
    <property type="molecule type" value="Genomic_DNA"/>
</dbReference>
<sequence>MITAVHTLVYSDDAVATRAFFRDVLRWPSAADEVADGEQEWPIFRSGPSELGVHPTTGEGGDHAPRHHSISLLCDDLVATMDELQSRGAVFTTDPVDRGFGIVVFMAVPGADDMMLYEPHHATAHDLPSA</sequence>
<dbReference type="Gene3D" id="3.10.180.10">
    <property type="entry name" value="2,3-Dihydroxybiphenyl 1,2-Dioxygenase, domain 1"/>
    <property type="match status" value="1"/>
</dbReference>
<evidence type="ECO:0000259" key="1">
    <source>
        <dbReference type="PROSITE" id="PS51819"/>
    </source>
</evidence>
<accession>A0A512SYI9</accession>
<comment type="caution">
    <text evidence="2">The sequence shown here is derived from an EMBL/GenBank/DDBJ whole genome shotgun (WGS) entry which is preliminary data.</text>
</comment>
<evidence type="ECO:0000313" key="3">
    <source>
        <dbReference type="Proteomes" id="UP000321793"/>
    </source>
</evidence>
<protein>
    <recommendedName>
        <fullName evidence="1">VOC domain-containing protein</fullName>
    </recommendedName>
</protein>
<reference evidence="2 3" key="1">
    <citation type="submission" date="2019-07" db="EMBL/GenBank/DDBJ databases">
        <title>Whole genome shotgun sequence of Knoellia locipacati NBRC 109775.</title>
        <authorList>
            <person name="Hosoyama A."/>
            <person name="Uohara A."/>
            <person name="Ohji S."/>
            <person name="Ichikawa N."/>
        </authorList>
    </citation>
    <scope>NUCLEOTIDE SEQUENCE [LARGE SCALE GENOMIC DNA]</scope>
    <source>
        <strain evidence="2 3">NBRC 109775</strain>
    </source>
</reference>
<dbReference type="RefSeq" id="WP_147062807.1">
    <property type="nucleotide sequence ID" value="NZ_BAABDN010000001.1"/>
</dbReference>
<dbReference type="InterPro" id="IPR037523">
    <property type="entry name" value="VOC_core"/>
</dbReference>
<keyword evidence="3" id="KW-1185">Reference proteome</keyword>
<organism evidence="2 3">
    <name type="scientific">Knoellia locipacati</name>
    <dbReference type="NCBI Taxonomy" id="882824"/>
    <lineage>
        <taxon>Bacteria</taxon>
        <taxon>Bacillati</taxon>
        <taxon>Actinomycetota</taxon>
        <taxon>Actinomycetes</taxon>
        <taxon>Micrococcales</taxon>
        <taxon>Intrasporangiaceae</taxon>
        <taxon>Knoellia</taxon>
    </lineage>
</organism>
<dbReference type="PROSITE" id="PS51819">
    <property type="entry name" value="VOC"/>
    <property type="match status" value="1"/>
</dbReference>
<dbReference type="OrthoDB" id="2611891at2"/>
<dbReference type="Pfam" id="PF00903">
    <property type="entry name" value="Glyoxalase"/>
    <property type="match status" value="1"/>
</dbReference>
<evidence type="ECO:0000313" key="2">
    <source>
        <dbReference type="EMBL" id="GEQ13027.1"/>
    </source>
</evidence>
<dbReference type="SUPFAM" id="SSF54593">
    <property type="entry name" value="Glyoxalase/Bleomycin resistance protein/Dihydroxybiphenyl dioxygenase"/>
    <property type="match status" value="1"/>
</dbReference>
<dbReference type="InterPro" id="IPR004360">
    <property type="entry name" value="Glyas_Fos-R_dOase_dom"/>
</dbReference>